<evidence type="ECO:0000256" key="1">
    <source>
        <dbReference type="ARBA" id="ARBA00022670"/>
    </source>
</evidence>
<gene>
    <name evidence="4" type="ORF">NITFAB_1343</name>
</gene>
<dbReference type="InterPro" id="IPR051201">
    <property type="entry name" value="Chloro_Bact_Ser_Proteases"/>
</dbReference>
<dbReference type="SUPFAM" id="SSF50494">
    <property type="entry name" value="Trypsin-like serine proteases"/>
    <property type="match status" value="1"/>
</dbReference>
<dbReference type="InterPro" id="IPR009003">
    <property type="entry name" value="Peptidase_S1_PA"/>
</dbReference>
<evidence type="ECO:0008006" key="5">
    <source>
        <dbReference type="Google" id="ProtNLM"/>
    </source>
</evidence>
<dbReference type="EMBL" id="LS423452">
    <property type="protein sequence ID" value="SPS05753.1"/>
    <property type="molecule type" value="Genomic_DNA"/>
</dbReference>
<keyword evidence="2" id="KW-0378">Hydrolase</keyword>
<accession>A0A2X0QU86</accession>
<dbReference type="AlphaFoldDB" id="A0A2X0QU86"/>
<dbReference type="InterPro" id="IPR001940">
    <property type="entry name" value="Peptidase_S1C"/>
</dbReference>
<dbReference type="GO" id="GO:0006508">
    <property type="term" value="P:proteolysis"/>
    <property type="evidence" value="ECO:0007669"/>
    <property type="project" value="UniProtKB-KW"/>
</dbReference>
<sequence length="262" mass="28551">MRLFLLIATFSIIFSLGACTVQAMTPTQIYEKNVGNIVSITSSRSETKETYFGSGVVLFGGIVATNCHVIKNGDLFEVHINNKVYRATKENSDIDRDVCLLEIIGYKGQSVTLGRTAMLKPGNYVYAIGSPKGFELTISNGIVSNLISNDSGYNIIQTNAAISPGSSGGGLFWVQSTLLLPTVTDTRNDAPEPIAQRVLLLREKICFVCSWLHSLKGWSLLKIRGDSIYFLDTPATWKLDCSGFQVAGTPWDVVGITVTRLP</sequence>
<keyword evidence="1" id="KW-0645">Protease</keyword>
<keyword evidence="3" id="KW-0732">Signal</keyword>
<evidence type="ECO:0000256" key="2">
    <source>
        <dbReference type="ARBA" id="ARBA00022801"/>
    </source>
</evidence>
<feature type="signal peptide" evidence="3">
    <location>
        <begin position="1"/>
        <end position="23"/>
    </location>
</feature>
<evidence type="ECO:0000313" key="4">
    <source>
        <dbReference type="EMBL" id="SPS05753.1"/>
    </source>
</evidence>
<proteinExistence type="predicted"/>
<dbReference type="PANTHER" id="PTHR43343">
    <property type="entry name" value="PEPTIDASE S12"/>
    <property type="match status" value="1"/>
</dbReference>
<dbReference type="Pfam" id="PF13365">
    <property type="entry name" value="Trypsin_2"/>
    <property type="match status" value="1"/>
</dbReference>
<feature type="chain" id="PRO_5016057375" description="Serine protease" evidence="3">
    <location>
        <begin position="24"/>
        <end position="262"/>
    </location>
</feature>
<dbReference type="PRINTS" id="PR00834">
    <property type="entry name" value="PROTEASES2C"/>
</dbReference>
<protein>
    <recommendedName>
        <fullName evidence="5">Serine protease</fullName>
    </recommendedName>
</protein>
<dbReference type="Gene3D" id="2.40.10.120">
    <property type="match status" value="1"/>
</dbReference>
<dbReference type="GO" id="GO:0004252">
    <property type="term" value="F:serine-type endopeptidase activity"/>
    <property type="evidence" value="ECO:0007669"/>
    <property type="project" value="InterPro"/>
</dbReference>
<name>A0A2X0QU86_9PROT</name>
<organism evidence="4">
    <name type="scientific">Candidatus Nitrotoga fabula</name>
    <dbReference type="NCBI Taxonomy" id="2182327"/>
    <lineage>
        <taxon>Bacteria</taxon>
        <taxon>Pseudomonadati</taxon>
        <taxon>Pseudomonadota</taxon>
        <taxon>Betaproteobacteria</taxon>
        <taxon>Nitrosomonadales</taxon>
        <taxon>Gallionellaceae</taxon>
        <taxon>Candidatus Nitrotoga</taxon>
    </lineage>
</organism>
<evidence type="ECO:0000256" key="3">
    <source>
        <dbReference type="SAM" id="SignalP"/>
    </source>
</evidence>
<dbReference type="PANTHER" id="PTHR43343:SF3">
    <property type="entry name" value="PROTEASE DO-LIKE 8, CHLOROPLASTIC"/>
    <property type="match status" value="1"/>
</dbReference>
<reference evidence="4" key="1">
    <citation type="submission" date="2018-05" db="EMBL/GenBank/DDBJ databases">
        <authorList>
            <person name="Lanie J.A."/>
            <person name="Ng W.-L."/>
            <person name="Kazmierczak K.M."/>
            <person name="Andrzejewski T.M."/>
            <person name="Davidsen T.M."/>
            <person name="Wayne K.J."/>
            <person name="Tettelin H."/>
            <person name="Glass J.I."/>
            <person name="Rusch D."/>
            <person name="Podicherti R."/>
            <person name="Tsui H.-C.T."/>
            <person name="Winkler M.E."/>
        </authorList>
    </citation>
    <scope>NUCLEOTIDE SEQUENCE</scope>
    <source>
        <strain evidence="4">KNB</strain>
    </source>
</reference>
<dbReference type="PROSITE" id="PS51257">
    <property type="entry name" value="PROKAR_LIPOPROTEIN"/>
    <property type="match status" value="1"/>
</dbReference>